<evidence type="ECO:0000313" key="2">
    <source>
        <dbReference type="Proteomes" id="UP000076798"/>
    </source>
</evidence>
<dbReference type="Gene3D" id="3.80.10.10">
    <property type="entry name" value="Ribonuclease Inhibitor"/>
    <property type="match status" value="1"/>
</dbReference>
<reference evidence="1 2" key="1">
    <citation type="journal article" date="2016" name="Mol. Biol. Evol.">
        <title>Comparative Genomics of Early-Diverging Mushroom-Forming Fungi Provides Insights into the Origins of Lignocellulose Decay Capabilities.</title>
        <authorList>
            <person name="Nagy L.G."/>
            <person name="Riley R."/>
            <person name="Tritt A."/>
            <person name="Adam C."/>
            <person name="Daum C."/>
            <person name="Floudas D."/>
            <person name="Sun H."/>
            <person name="Yadav J.S."/>
            <person name="Pangilinan J."/>
            <person name="Larsson K.H."/>
            <person name="Matsuura K."/>
            <person name="Barry K."/>
            <person name="Labutti K."/>
            <person name="Kuo R."/>
            <person name="Ohm R.A."/>
            <person name="Bhattacharya S.S."/>
            <person name="Shirouzu T."/>
            <person name="Yoshinaga Y."/>
            <person name="Martin F.M."/>
            <person name="Grigoriev I.V."/>
            <person name="Hibbett D.S."/>
        </authorList>
    </citation>
    <scope>NUCLEOTIDE SEQUENCE [LARGE SCALE GENOMIC DNA]</scope>
    <source>
        <strain evidence="1 2">HHB10207 ss-3</strain>
    </source>
</reference>
<name>A0A166A700_9AGAM</name>
<dbReference type="Proteomes" id="UP000076798">
    <property type="component" value="Unassembled WGS sequence"/>
</dbReference>
<keyword evidence="2" id="KW-1185">Reference proteome</keyword>
<dbReference type="EMBL" id="KV428155">
    <property type="protein sequence ID" value="KZT35025.1"/>
    <property type="molecule type" value="Genomic_DNA"/>
</dbReference>
<sequence length="604" mass="69151">MDQDIDALVDDSKIPCDKSALNLILKSLKPLEETLEMALRDLREIASHVERKILGAENKNTDNQRKGSLTTLRDVVSKVKHIQKYLDVSFATSIADISQRSNAYISIARLPEEIFTEILSRHVEAFQEGYIHTKDPHRGWAPGFRDDWHRNNWKPFREVCRSWDDALTGCARFWAFVCMSWPMDLIRAHTSLSRDVHLRVYSPGIECVNAAQTTWIMTNIQSIENLQIGPTSASYRVPRLTVDINIDRFLSQCPVEQATELRALVLLLPLQSRGSQSSWQINLAAPKLRDLHLRNCWYMNYAPSQLQVLDVTFDDGTVGVGDLLQFLSGTPQLKSCKFYVMSAIHSPSLESHHEISIQLPGLHTLVLSGLPAPQLHWLYDRILAGNLVRNDVSISPLSNSNEPLDLPAPLQGYAMRSDSLDIRPKYIVYQLIGQFHHTFRMDDGTDDAREHFPNISLIIPYFRHIRKLILEPCTPSGGPDVLTALQTFEHLQDLHLCGSESYLSLFLLDMAQADPMPCPKLISLTLEDDGYWKWGMAMDNRYSDTLDRLEVFLKSRVDRASALERLILSENNIWMHDVDRWKKHVGVVERCRPENLRIRYLDYS</sequence>
<gene>
    <name evidence="1" type="ORF">SISSUDRAFT_1064807</name>
</gene>
<evidence type="ECO:0000313" key="1">
    <source>
        <dbReference type="EMBL" id="KZT35025.1"/>
    </source>
</evidence>
<organism evidence="1 2">
    <name type="scientific">Sistotremastrum suecicum HHB10207 ss-3</name>
    <dbReference type="NCBI Taxonomy" id="1314776"/>
    <lineage>
        <taxon>Eukaryota</taxon>
        <taxon>Fungi</taxon>
        <taxon>Dikarya</taxon>
        <taxon>Basidiomycota</taxon>
        <taxon>Agaricomycotina</taxon>
        <taxon>Agaricomycetes</taxon>
        <taxon>Sistotremastrales</taxon>
        <taxon>Sistotremastraceae</taxon>
        <taxon>Sistotremastrum</taxon>
    </lineage>
</organism>
<accession>A0A166A700</accession>
<protein>
    <recommendedName>
        <fullName evidence="3">F-box domain-containing protein</fullName>
    </recommendedName>
</protein>
<dbReference type="SUPFAM" id="SSF52047">
    <property type="entry name" value="RNI-like"/>
    <property type="match status" value="1"/>
</dbReference>
<evidence type="ECO:0008006" key="3">
    <source>
        <dbReference type="Google" id="ProtNLM"/>
    </source>
</evidence>
<dbReference type="InterPro" id="IPR032675">
    <property type="entry name" value="LRR_dom_sf"/>
</dbReference>
<proteinExistence type="predicted"/>
<dbReference type="AlphaFoldDB" id="A0A166A700"/>